<organism evidence="1 2">
    <name type="scientific">Euphydryas editha</name>
    <name type="common">Edith's checkerspot</name>
    <dbReference type="NCBI Taxonomy" id="104508"/>
    <lineage>
        <taxon>Eukaryota</taxon>
        <taxon>Metazoa</taxon>
        <taxon>Ecdysozoa</taxon>
        <taxon>Arthropoda</taxon>
        <taxon>Hexapoda</taxon>
        <taxon>Insecta</taxon>
        <taxon>Pterygota</taxon>
        <taxon>Neoptera</taxon>
        <taxon>Endopterygota</taxon>
        <taxon>Lepidoptera</taxon>
        <taxon>Glossata</taxon>
        <taxon>Ditrysia</taxon>
        <taxon>Papilionoidea</taxon>
        <taxon>Nymphalidae</taxon>
        <taxon>Nymphalinae</taxon>
        <taxon>Euphydryas</taxon>
    </lineage>
</organism>
<evidence type="ECO:0000313" key="1">
    <source>
        <dbReference type="EMBL" id="CAH2104058.1"/>
    </source>
</evidence>
<proteinExistence type="predicted"/>
<dbReference type="EMBL" id="CAKOGL010000026">
    <property type="protein sequence ID" value="CAH2104058.1"/>
    <property type="molecule type" value="Genomic_DNA"/>
</dbReference>
<reference evidence="1" key="1">
    <citation type="submission" date="2022-03" db="EMBL/GenBank/DDBJ databases">
        <authorList>
            <person name="Tunstrom K."/>
        </authorList>
    </citation>
    <scope>NUCLEOTIDE SEQUENCE</scope>
</reference>
<accession>A0AAU9V1J9</accession>
<protein>
    <submittedName>
        <fullName evidence="1">Uncharacterized protein</fullName>
    </submittedName>
</protein>
<sequence>MDAGNASIPNASVNRIKKIHPSGVVCGKLAIDERRAASVCLPRNVLCFDIKREEMACFALFNQLSVNLRDHRNPSGDVRAVRTSEPKRFRLLRPN</sequence>
<comment type="caution">
    <text evidence="1">The sequence shown here is derived from an EMBL/GenBank/DDBJ whole genome shotgun (WGS) entry which is preliminary data.</text>
</comment>
<dbReference type="Proteomes" id="UP001153954">
    <property type="component" value="Unassembled WGS sequence"/>
</dbReference>
<evidence type="ECO:0000313" key="2">
    <source>
        <dbReference type="Proteomes" id="UP001153954"/>
    </source>
</evidence>
<name>A0AAU9V1J9_EUPED</name>
<dbReference type="AlphaFoldDB" id="A0AAU9V1J9"/>
<gene>
    <name evidence="1" type="ORF">EEDITHA_LOCUS18489</name>
</gene>
<keyword evidence="2" id="KW-1185">Reference proteome</keyword>